<dbReference type="InterPro" id="IPR041243">
    <property type="entry name" value="STI1/HOP_DP"/>
</dbReference>
<dbReference type="FunFam" id="1.25.40.10:FF:000010">
    <property type="entry name" value="Stress-induced phosphoprotein 1"/>
    <property type="match status" value="1"/>
</dbReference>
<evidence type="ECO:0000256" key="2">
    <source>
        <dbReference type="ARBA" id="ARBA00022490"/>
    </source>
</evidence>
<dbReference type="PANTHER" id="PTHR22904:SF523">
    <property type="entry name" value="STRESS-INDUCED-PHOSPHOPROTEIN 1"/>
    <property type="match status" value="1"/>
</dbReference>
<dbReference type="Pfam" id="PF13181">
    <property type="entry name" value="TPR_8"/>
    <property type="match status" value="1"/>
</dbReference>
<feature type="repeat" description="TPR" evidence="9">
    <location>
        <begin position="447"/>
        <end position="480"/>
    </location>
</feature>
<accession>A0A3R7D7C2</accession>
<comment type="function">
    <text evidence="5">Acts as a co-chaperone and mediates the association of the chaperones HSP70 and HSP90 probably facilitating substrate transfer from HSP70 to HSP90. Stimulates HSP70 ATPase activity and, in contrast, inhibits HSP90 ATPase activity.</text>
</comment>
<dbReference type="GO" id="GO:0051879">
    <property type="term" value="F:Hsp90 protein binding"/>
    <property type="evidence" value="ECO:0007669"/>
    <property type="project" value="TreeGrafter"/>
</dbReference>
<evidence type="ECO:0000256" key="5">
    <source>
        <dbReference type="ARBA" id="ARBA00056105"/>
    </source>
</evidence>
<evidence type="ECO:0000256" key="8">
    <source>
        <dbReference type="ARBA" id="ARBA00076447"/>
    </source>
</evidence>
<dbReference type="VEuPathDB" id="FungiDB:H310_11079"/>
<organism evidence="13 14">
    <name type="scientific">Aphanomyces invadans</name>
    <dbReference type="NCBI Taxonomy" id="157072"/>
    <lineage>
        <taxon>Eukaryota</taxon>
        <taxon>Sar</taxon>
        <taxon>Stramenopiles</taxon>
        <taxon>Oomycota</taxon>
        <taxon>Saprolegniomycetes</taxon>
        <taxon>Saprolegniales</taxon>
        <taxon>Verrucalvaceae</taxon>
        <taxon>Aphanomyces</taxon>
    </lineage>
</organism>
<dbReference type="VEuPathDB" id="FungiDB:H310_11078"/>
<dbReference type="AlphaFoldDB" id="A0A3R7D7C2"/>
<dbReference type="FunFam" id="1.10.260.100:FF:000002">
    <property type="entry name" value="Stress-induced-phosphoprotein 1 (Hsp70/Hsp90-organizing)"/>
    <property type="match status" value="1"/>
</dbReference>
<evidence type="ECO:0000256" key="7">
    <source>
        <dbReference type="ARBA" id="ARBA00074766"/>
    </source>
</evidence>
<feature type="transmembrane region" description="Helical" evidence="11">
    <location>
        <begin position="1014"/>
        <end position="1033"/>
    </location>
</feature>
<comment type="caution">
    <text evidence="13">The sequence shown here is derived from an EMBL/GenBank/DDBJ whole genome shotgun (WGS) entry which is preliminary data.</text>
</comment>
<dbReference type="SUPFAM" id="SSF48452">
    <property type="entry name" value="TPR-like"/>
    <property type="match status" value="1"/>
</dbReference>
<feature type="region of interest" description="Disordered" evidence="10">
    <location>
        <begin position="192"/>
        <end position="232"/>
    </location>
</feature>
<keyword evidence="3" id="KW-0677">Repeat</keyword>
<evidence type="ECO:0000256" key="11">
    <source>
        <dbReference type="SAM" id="Phobius"/>
    </source>
</evidence>
<evidence type="ECO:0000259" key="12">
    <source>
        <dbReference type="SMART" id="SM00727"/>
    </source>
</evidence>
<feature type="repeat" description="TPR" evidence="9">
    <location>
        <begin position="240"/>
        <end position="273"/>
    </location>
</feature>
<evidence type="ECO:0000256" key="6">
    <source>
        <dbReference type="ARBA" id="ARBA00066016"/>
    </source>
</evidence>
<evidence type="ECO:0000256" key="1">
    <source>
        <dbReference type="ARBA" id="ARBA00004496"/>
    </source>
</evidence>
<dbReference type="Pfam" id="PF00515">
    <property type="entry name" value="TPR_1"/>
    <property type="match status" value="1"/>
</dbReference>
<feature type="transmembrane region" description="Helical" evidence="11">
    <location>
        <begin position="931"/>
        <end position="953"/>
    </location>
</feature>
<dbReference type="InterPro" id="IPR006636">
    <property type="entry name" value="STI1_HS-bd"/>
</dbReference>
<dbReference type="SMART" id="SM00727">
    <property type="entry name" value="STI1"/>
    <property type="match status" value="2"/>
</dbReference>
<feature type="repeat" description="TPR" evidence="9">
    <location>
        <begin position="5"/>
        <end position="38"/>
    </location>
</feature>
<dbReference type="GO" id="GO:0005737">
    <property type="term" value="C:cytoplasm"/>
    <property type="evidence" value="ECO:0007669"/>
    <property type="project" value="UniProtKB-SubCell"/>
</dbReference>
<evidence type="ECO:0000256" key="4">
    <source>
        <dbReference type="ARBA" id="ARBA00022803"/>
    </source>
</evidence>
<evidence type="ECO:0000256" key="9">
    <source>
        <dbReference type="PROSITE-ProRule" id="PRU00339"/>
    </source>
</evidence>
<dbReference type="SMART" id="SM00028">
    <property type="entry name" value="TPR"/>
    <property type="match status" value="9"/>
</dbReference>
<feature type="domain" description="STI1" evidence="12">
    <location>
        <begin position="131"/>
        <end position="170"/>
    </location>
</feature>
<gene>
    <name evidence="13" type="ORF">DYB32_000492</name>
</gene>
<dbReference type="EMBL" id="QUSY01000011">
    <property type="protein sequence ID" value="RHY35006.1"/>
    <property type="molecule type" value="Genomic_DNA"/>
</dbReference>
<dbReference type="PANTHER" id="PTHR22904">
    <property type="entry name" value="TPR REPEAT CONTAINING PROTEIN"/>
    <property type="match status" value="1"/>
</dbReference>
<dbReference type="Pfam" id="PF06011">
    <property type="entry name" value="TRP"/>
    <property type="match status" value="1"/>
</dbReference>
<feature type="domain" description="STI1" evidence="12">
    <location>
        <begin position="510"/>
        <end position="549"/>
    </location>
</feature>
<dbReference type="InterPro" id="IPR019734">
    <property type="entry name" value="TPR_rpt"/>
</dbReference>
<comment type="subunit">
    <text evidence="6">Monomer. Homodimer. Forms a complex composed of HOP and chaperones HSP70 and HSP90; the interaction is stronger in the absence of ATP. Interacts (via TPR 1, 2, 3, 7, 8 and 9 repeats) with HSP70 (via C-terminus); the interaction is direct and is stronger in the absence of ATP. Interacts (via TPR 4, 5 and 6 repeats) with HSP90 (via C-terminus); the interaction is direct.</text>
</comment>
<feature type="repeat" description="TPR" evidence="9">
    <location>
        <begin position="73"/>
        <end position="106"/>
    </location>
</feature>
<feature type="transmembrane region" description="Helical" evidence="11">
    <location>
        <begin position="1045"/>
        <end position="1065"/>
    </location>
</feature>
<keyword evidence="4 9" id="KW-0802">TPR repeat</keyword>
<feature type="repeat" description="TPR" evidence="9">
    <location>
        <begin position="379"/>
        <end position="412"/>
    </location>
</feature>
<evidence type="ECO:0000313" key="14">
    <source>
        <dbReference type="Proteomes" id="UP000285060"/>
    </source>
</evidence>
<evidence type="ECO:0000256" key="10">
    <source>
        <dbReference type="SAM" id="MobiDB-lite"/>
    </source>
</evidence>
<feature type="transmembrane region" description="Helical" evidence="11">
    <location>
        <begin position="854"/>
        <end position="882"/>
    </location>
</feature>
<keyword evidence="14" id="KW-1185">Reference proteome</keyword>
<protein>
    <recommendedName>
        <fullName evidence="7">Hsp70-Hsp90 organising protein</fullName>
    </recommendedName>
    <alternativeName>
        <fullName evidence="8">Stress-inducible protein 1</fullName>
    </alternativeName>
</protein>
<sequence length="1165" mass="126249">MSAEAEQWKAKGNAALSAKNNAEAIECYTKAIALDASNHVYFSNRSAAYLSDGNAELALKDAESCIAVKGDWGKGYARKGAALHALKKYDDALAAYEEGLAKEPNNSACVGGLEEVKKAMESSNPMAAAFGPDMFAKLAMNPRTRGFLEDPAFVRKLQDIQQNPNKLNEYMSDQRVMTVFAELLGFGGMMRPDEPAATTDFTPPPAAHKQEATPTPPPAEEFEEELTEEEKQVRANKKAAEESKARGNTLYKQKQFPEAIAAYEEALSKDPTNMSYLSNLAAVYLELKDYEKCIEQCKKAIEIGREHRADYSLIAKAYVRIATAYIKQGETEENLTKAIEAYEHAQVEHRTKEVDLKVKDAQKKLKKAKELAYQDVGKGLEAKNLGNDYFKAGNFPKAVEAYSEAIKRDPTNAVYYANRAAALTKLTSFPDAKADCEKALSIDPTYVKAYSRMGAIQFFMKEYHKAMESYQKGLNLDPNNQECKEGLYSVQAKIQAGESDQERAAHGMADPEIQAILRDPVMQNVLNDFQTDPKAAQRHLQNAGVMAKIEKLIAAGVLQTNNVVAAVQCPFIFTSAIVTTEFNAVLDEILANNAAKNSSNTTDTIVGPLTTTNRPTTAIYANFDFSQWFTASMTSQLKARTQEIVNFHNFSMAVVDACRSPAQCTCPVYIPPSDTAINPTDDLNHRIQEAKKQQVRAADFAPQTDWVPHTPLESVASFTASVTQYATFIGVATSASAVAVTSIVSTSAVVTSSGAASAAAAGSAASLSVAVSLLDMASFVTSVSQLNVERLPPPMGIVAASISPFQFSFFTWESAKYTPPSSSAQGRSLATASDNTMSGMERYAATVGVRPDQLFYVTLTGICVAAGAVAAVVAIVLVGALAVSNDFTRLRDQIVDRGVGACMLLAVVGQYAIGVTATFEITQAVDVGGDAWGAMAALLVLSVGTIVYGYLVVRQHEHDLRDIGTKDHYDKSVHRRYGCLYDEYNFANRFFFVVKMLLALSVGITTGLSTLSGLAQVVALVGLHVVFVLYLEVRQPHLAKFVQAATTLITVLKIAALGLTAFLLSAVVQLPPTARTVVGYVIVSLQGLVVVFLVVRQGFIVYRQWKLKQVPDPARVSITDFYGGSSTTSAMAKLDGDPTCADIETNQSSTRRLPPLNHPGKEYTF</sequence>
<dbReference type="PROSITE" id="PS50293">
    <property type="entry name" value="TPR_REGION"/>
    <property type="match status" value="1"/>
</dbReference>
<dbReference type="Pfam" id="PF13414">
    <property type="entry name" value="TPR_11"/>
    <property type="match status" value="2"/>
</dbReference>
<dbReference type="Proteomes" id="UP000285060">
    <property type="component" value="Unassembled WGS sequence"/>
</dbReference>
<dbReference type="PROSITE" id="PS50005">
    <property type="entry name" value="TPR"/>
    <property type="match status" value="6"/>
</dbReference>
<feature type="transmembrane region" description="Helical" evidence="11">
    <location>
        <begin position="894"/>
        <end position="919"/>
    </location>
</feature>
<keyword evidence="11" id="KW-0812">Transmembrane</keyword>
<evidence type="ECO:0000313" key="13">
    <source>
        <dbReference type="EMBL" id="RHY35006.1"/>
    </source>
</evidence>
<name>A0A3R7D7C2_9STRA</name>
<keyword evidence="11" id="KW-1133">Transmembrane helix</keyword>
<proteinExistence type="predicted"/>
<feature type="repeat" description="TPR" evidence="9">
    <location>
        <begin position="274"/>
        <end position="307"/>
    </location>
</feature>
<dbReference type="InterPro" id="IPR011990">
    <property type="entry name" value="TPR-like_helical_dom_sf"/>
</dbReference>
<feature type="transmembrane region" description="Helical" evidence="11">
    <location>
        <begin position="990"/>
        <end position="1008"/>
    </location>
</feature>
<evidence type="ECO:0000256" key="3">
    <source>
        <dbReference type="ARBA" id="ARBA00022737"/>
    </source>
</evidence>
<dbReference type="FunFam" id="1.10.260.100:FF:000004">
    <property type="entry name" value="Putative stress-induced-phosphoprotein 1"/>
    <property type="match status" value="1"/>
</dbReference>
<dbReference type="FunFam" id="1.25.40.10:FF:000020">
    <property type="entry name" value="Stress-induced phosphoprotein 1"/>
    <property type="match status" value="1"/>
</dbReference>
<feature type="transmembrane region" description="Helical" evidence="11">
    <location>
        <begin position="1077"/>
        <end position="1095"/>
    </location>
</feature>
<keyword evidence="11" id="KW-0472">Membrane</keyword>
<dbReference type="Gene3D" id="1.25.40.10">
    <property type="entry name" value="Tetratricopeptide repeat domain"/>
    <property type="match status" value="3"/>
</dbReference>
<dbReference type="Gene3D" id="1.10.260.100">
    <property type="match status" value="2"/>
</dbReference>
<dbReference type="InterPro" id="IPR010308">
    <property type="entry name" value="TRP_C"/>
</dbReference>
<reference evidence="13 14" key="1">
    <citation type="submission" date="2018-08" db="EMBL/GenBank/DDBJ databases">
        <title>Aphanomyces genome sequencing and annotation.</title>
        <authorList>
            <person name="Minardi D."/>
            <person name="Oidtmann B."/>
            <person name="Van Der Giezen M."/>
            <person name="Studholme D.J."/>
        </authorList>
    </citation>
    <scope>NUCLEOTIDE SEQUENCE [LARGE SCALE GENOMIC DNA]</scope>
    <source>
        <strain evidence="13 14">NJM0002</strain>
    </source>
</reference>
<comment type="subcellular location">
    <subcellularLocation>
        <location evidence="1">Cytoplasm</location>
    </subcellularLocation>
</comment>
<dbReference type="Pfam" id="PF17830">
    <property type="entry name" value="STI1-HOP_DP"/>
    <property type="match status" value="2"/>
</dbReference>
<keyword evidence="2" id="KW-0963">Cytoplasm</keyword>